<evidence type="ECO:0000256" key="8">
    <source>
        <dbReference type="ARBA" id="ARBA00023264"/>
    </source>
</evidence>
<reference evidence="15 16" key="1">
    <citation type="submission" date="2024-02" db="EMBL/GenBank/DDBJ databases">
        <authorList>
            <person name="Chen Y."/>
            <person name="Shah S."/>
            <person name="Dougan E. K."/>
            <person name="Thang M."/>
            <person name="Chan C."/>
        </authorList>
    </citation>
    <scope>NUCLEOTIDE SEQUENCE [LARGE SCALE GENOMIC DNA]</scope>
</reference>
<dbReference type="NCBIfam" id="TIGR00125">
    <property type="entry name" value="cyt_tran_rel"/>
    <property type="match status" value="2"/>
</dbReference>
<dbReference type="PANTHER" id="PTHR45780:SF2">
    <property type="entry name" value="ETHANOLAMINE-PHOSPHATE CYTIDYLYLTRANSFERASE"/>
    <property type="match status" value="1"/>
</dbReference>
<comment type="pathway">
    <text evidence="9">Phospholipid metabolism; phosphatidylethanolamine biosynthesis; phosphatidylethanolamine from ethanolamine: step 2/3.</text>
</comment>
<evidence type="ECO:0000256" key="4">
    <source>
        <dbReference type="ARBA" id="ARBA00022679"/>
    </source>
</evidence>
<dbReference type="EMBL" id="CAXAMN010008458">
    <property type="protein sequence ID" value="CAK9025285.1"/>
    <property type="molecule type" value="Genomic_DNA"/>
</dbReference>
<dbReference type="Pfam" id="PF01467">
    <property type="entry name" value="CTP_transf_like"/>
    <property type="match status" value="2"/>
</dbReference>
<keyword evidence="13" id="KW-0812">Transmembrane</keyword>
<evidence type="ECO:0000256" key="10">
    <source>
        <dbReference type="ARBA" id="ARBA00024221"/>
    </source>
</evidence>
<gene>
    <name evidence="15" type="ORF">CCMP2556_LOCUS15939</name>
</gene>
<keyword evidence="6" id="KW-0443">Lipid metabolism</keyword>
<evidence type="ECO:0000256" key="7">
    <source>
        <dbReference type="ARBA" id="ARBA00023209"/>
    </source>
</evidence>
<name>A0ABP0KEQ6_9DINO</name>
<protein>
    <recommendedName>
        <fullName evidence="10">ethanolamine-phosphate cytidylyltransferase</fullName>
        <ecNumber evidence="10">2.7.7.14</ecNumber>
    </recommendedName>
    <alternativeName>
        <fullName evidence="11">CTP:phosphoethanolamine cytidylyltransferase</fullName>
    </alternativeName>
</protein>
<dbReference type="SUPFAM" id="SSF52374">
    <property type="entry name" value="Nucleotidylyl transferase"/>
    <property type="match status" value="2"/>
</dbReference>
<keyword evidence="4" id="KW-0808">Transferase</keyword>
<feature type="domain" description="Cytidyltransferase-like" evidence="14">
    <location>
        <begin position="209"/>
        <end position="314"/>
    </location>
</feature>
<dbReference type="InterPro" id="IPR044608">
    <property type="entry name" value="Ect1/PCYT2"/>
</dbReference>
<evidence type="ECO:0000256" key="5">
    <source>
        <dbReference type="ARBA" id="ARBA00022695"/>
    </source>
</evidence>
<evidence type="ECO:0000256" key="6">
    <source>
        <dbReference type="ARBA" id="ARBA00023098"/>
    </source>
</evidence>
<evidence type="ECO:0000256" key="3">
    <source>
        <dbReference type="ARBA" id="ARBA00022516"/>
    </source>
</evidence>
<dbReference type="Proteomes" id="UP001642484">
    <property type="component" value="Unassembled WGS sequence"/>
</dbReference>
<evidence type="ECO:0000256" key="12">
    <source>
        <dbReference type="SAM" id="MobiDB-lite"/>
    </source>
</evidence>
<proteinExistence type="inferred from homology"/>
<evidence type="ECO:0000259" key="14">
    <source>
        <dbReference type="Pfam" id="PF01467"/>
    </source>
</evidence>
<accession>A0ABP0KEQ6</accession>
<dbReference type="Gene3D" id="3.40.50.620">
    <property type="entry name" value="HUPs"/>
    <property type="match status" value="2"/>
</dbReference>
<evidence type="ECO:0000313" key="16">
    <source>
        <dbReference type="Proteomes" id="UP001642484"/>
    </source>
</evidence>
<sequence>MQYLGAGQGAYEREVVKTYGSYRCRPWCMVMPCLLLILPIGMLFWHFWPRAQHNPPDCITDFHDWLRLWTEERKAYCCKTAGRACGAQQGVYRTPPVVYRGASSRLAVWVDLRGPRGFEEAAARAVRCAALCAVRCGTGATVDGRHVPKGRRRFMRFLLDVCSASFTSAPPLRARHGGTMASPAVACRGTGRVRGVVTTGRGGRADDGAKSICDTLVVGIHSDQEIAENKSMPVMRQEERYRLLDHIKWIDEILYDVPYSPELATLERARADFCIHGDDMPVNSQGFCAYDEMRHAGRLRIIKRTEGVSTTDLIGRLLTLSRNQPSDLGGASPKMGFRMSADEVIAHSAQASSDTSQGSQGKRLLRESVEKLVSKYQISTEDATALQQQIDTRRIREFSSAKQPSPQDCVVYACGSFDMFHVGHAEFLKDARELGSFLLVGIHDDVSISRSKGQNLPVMNLNERVLNVCACKWVDEVIIGAPMSVTEDLVKTWDINVVAKGTGHKRNAGEEQDLRFEVPKSSGIYKEVPSRWPELCHDTVVERIIRGREQRLDREQRPATGPRCQDQDRAKREDTYYEKKQASVAEA</sequence>
<keyword evidence="5" id="KW-0548">Nucleotidyltransferase</keyword>
<comment type="similarity">
    <text evidence="2">Belongs to the cytidylyltransferase family.</text>
</comment>
<organism evidence="15 16">
    <name type="scientific">Durusdinium trenchii</name>
    <dbReference type="NCBI Taxonomy" id="1381693"/>
    <lineage>
        <taxon>Eukaryota</taxon>
        <taxon>Sar</taxon>
        <taxon>Alveolata</taxon>
        <taxon>Dinophyceae</taxon>
        <taxon>Suessiales</taxon>
        <taxon>Symbiodiniaceae</taxon>
        <taxon>Durusdinium</taxon>
    </lineage>
</organism>
<feature type="region of interest" description="Disordered" evidence="12">
    <location>
        <begin position="550"/>
        <end position="587"/>
    </location>
</feature>
<dbReference type="EC" id="2.7.7.14" evidence="10"/>
<keyword evidence="13" id="KW-0472">Membrane</keyword>
<evidence type="ECO:0000256" key="13">
    <source>
        <dbReference type="SAM" id="Phobius"/>
    </source>
</evidence>
<evidence type="ECO:0000256" key="1">
    <source>
        <dbReference type="ARBA" id="ARBA00005189"/>
    </source>
</evidence>
<keyword evidence="8" id="KW-1208">Phospholipid metabolism</keyword>
<comment type="caution">
    <text evidence="15">The sequence shown here is derived from an EMBL/GenBank/DDBJ whole genome shotgun (WGS) entry which is preliminary data.</text>
</comment>
<comment type="pathway">
    <text evidence="1">Lipid metabolism.</text>
</comment>
<keyword evidence="13" id="KW-1133">Transmembrane helix</keyword>
<feature type="domain" description="Cytidyltransferase-like" evidence="14">
    <location>
        <begin position="412"/>
        <end position="511"/>
    </location>
</feature>
<evidence type="ECO:0000256" key="2">
    <source>
        <dbReference type="ARBA" id="ARBA00010101"/>
    </source>
</evidence>
<dbReference type="InterPro" id="IPR014729">
    <property type="entry name" value="Rossmann-like_a/b/a_fold"/>
</dbReference>
<keyword evidence="3" id="KW-0444">Lipid biosynthesis</keyword>
<dbReference type="PANTHER" id="PTHR45780">
    <property type="entry name" value="ETHANOLAMINE-PHOSPHATE CYTIDYLYLTRANSFERASE"/>
    <property type="match status" value="1"/>
</dbReference>
<feature type="compositionally biased region" description="Basic and acidic residues" evidence="12">
    <location>
        <begin position="565"/>
        <end position="581"/>
    </location>
</feature>
<evidence type="ECO:0000256" key="9">
    <source>
        <dbReference type="ARBA" id="ARBA00024191"/>
    </source>
</evidence>
<evidence type="ECO:0000256" key="11">
    <source>
        <dbReference type="ARBA" id="ARBA00031473"/>
    </source>
</evidence>
<feature type="transmembrane region" description="Helical" evidence="13">
    <location>
        <begin position="27"/>
        <end position="48"/>
    </location>
</feature>
<keyword evidence="16" id="KW-1185">Reference proteome</keyword>
<dbReference type="InterPro" id="IPR004821">
    <property type="entry name" value="Cyt_trans-like"/>
</dbReference>
<evidence type="ECO:0000313" key="15">
    <source>
        <dbReference type="EMBL" id="CAK9025285.1"/>
    </source>
</evidence>
<keyword evidence="7" id="KW-0594">Phospholipid biosynthesis</keyword>